<name>A0ABQ9WRN1_9EUKA</name>
<evidence type="ECO:0000313" key="1">
    <source>
        <dbReference type="EMBL" id="KAK2941983.1"/>
    </source>
</evidence>
<accession>A0ABQ9WRN1</accession>
<reference evidence="1 2" key="1">
    <citation type="journal article" date="2022" name="bioRxiv">
        <title>Genomics of Preaxostyla Flagellates Illuminates Evolutionary Transitions and the Path Towards Mitochondrial Loss.</title>
        <authorList>
            <person name="Novak L.V.F."/>
            <person name="Treitli S.C."/>
            <person name="Pyrih J."/>
            <person name="Halakuc P."/>
            <person name="Pipaliya S.V."/>
            <person name="Vacek V."/>
            <person name="Brzon O."/>
            <person name="Soukal P."/>
            <person name="Eme L."/>
            <person name="Dacks J.B."/>
            <person name="Karnkowska A."/>
            <person name="Elias M."/>
            <person name="Hampl V."/>
        </authorList>
    </citation>
    <scope>NUCLEOTIDE SEQUENCE [LARGE SCALE GENOMIC DNA]</scope>
    <source>
        <strain evidence="1">NAU3</strain>
        <tissue evidence="1">Gut</tissue>
    </source>
</reference>
<protein>
    <submittedName>
        <fullName evidence="1">Uncharacterized protein</fullName>
    </submittedName>
</protein>
<comment type="caution">
    <text evidence="1">The sequence shown here is derived from an EMBL/GenBank/DDBJ whole genome shotgun (WGS) entry which is preliminary data.</text>
</comment>
<gene>
    <name evidence="1" type="ORF">BLNAU_23106</name>
</gene>
<dbReference type="EMBL" id="JARBJD010000445">
    <property type="protein sequence ID" value="KAK2941983.1"/>
    <property type="molecule type" value="Genomic_DNA"/>
</dbReference>
<organism evidence="1 2">
    <name type="scientific">Blattamonas nauphoetae</name>
    <dbReference type="NCBI Taxonomy" id="2049346"/>
    <lineage>
        <taxon>Eukaryota</taxon>
        <taxon>Metamonada</taxon>
        <taxon>Preaxostyla</taxon>
        <taxon>Oxymonadida</taxon>
        <taxon>Blattamonas</taxon>
    </lineage>
</organism>
<sequence length="204" mass="23557">MTFILDVPVVHTISSCLAFYERDESIWLFLDDMNTSLQEFDKKRGDQRQMWKTVLRMLRMEGIEDVMEEKLRNDKKPFLDDNLLFNPSSRNPTFTPHPVSGPTAPDVVFDDADQSGRPSIDLPYPFSPPRQLFDPQIEERVIVQMFPHGLLSFGLFGSAAGKLETMESVIVSAEKESKQLQKMLKIVWTMAEPFFERRHLEIGC</sequence>
<dbReference type="Proteomes" id="UP001281761">
    <property type="component" value="Unassembled WGS sequence"/>
</dbReference>
<proteinExistence type="predicted"/>
<evidence type="ECO:0000313" key="2">
    <source>
        <dbReference type="Proteomes" id="UP001281761"/>
    </source>
</evidence>
<keyword evidence="2" id="KW-1185">Reference proteome</keyword>